<feature type="compositionally biased region" description="Basic and acidic residues" evidence="2">
    <location>
        <begin position="528"/>
        <end position="537"/>
    </location>
</feature>
<feature type="compositionally biased region" description="Polar residues" evidence="2">
    <location>
        <begin position="678"/>
        <end position="691"/>
    </location>
</feature>
<dbReference type="Pfam" id="PF01549">
    <property type="entry name" value="ShK"/>
    <property type="match status" value="3"/>
</dbReference>
<feature type="compositionally biased region" description="Basic and acidic residues" evidence="2">
    <location>
        <begin position="998"/>
        <end position="1009"/>
    </location>
</feature>
<keyword evidence="6" id="KW-1185">Reference proteome</keyword>
<feature type="compositionally biased region" description="Basic and acidic residues" evidence="2">
    <location>
        <begin position="2037"/>
        <end position="2054"/>
    </location>
</feature>
<feature type="compositionally biased region" description="Polar residues" evidence="2">
    <location>
        <begin position="1668"/>
        <end position="1677"/>
    </location>
</feature>
<feature type="compositionally biased region" description="Acidic residues" evidence="2">
    <location>
        <begin position="1893"/>
        <end position="1910"/>
    </location>
</feature>
<organism evidence="5 6">
    <name type="scientific">Ditylenchus destructor</name>
    <dbReference type="NCBI Taxonomy" id="166010"/>
    <lineage>
        <taxon>Eukaryota</taxon>
        <taxon>Metazoa</taxon>
        <taxon>Ecdysozoa</taxon>
        <taxon>Nematoda</taxon>
        <taxon>Chromadorea</taxon>
        <taxon>Rhabditida</taxon>
        <taxon>Tylenchina</taxon>
        <taxon>Tylenchomorpha</taxon>
        <taxon>Sphaerularioidea</taxon>
        <taxon>Anguinidae</taxon>
        <taxon>Anguininae</taxon>
        <taxon>Ditylenchus</taxon>
    </lineage>
</organism>
<evidence type="ECO:0000313" key="5">
    <source>
        <dbReference type="EMBL" id="KAI1719114.1"/>
    </source>
</evidence>
<feature type="compositionally biased region" description="Basic and acidic residues" evidence="2">
    <location>
        <begin position="465"/>
        <end position="478"/>
    </location>
</feature>
<feature type="compositionally biased region" description="Acidic residues" evidence="2">
    <location>
        <begin position="538"/>
        <end position="549"/>
    </location>
</feature>
<comment type="caution">
    <text evidence="5">The sequence shown here is derived from an EMBL/GenBank/DDBJ whole genome shotgun (WGS) entry which is preliminary data.</text>
</comment>
<accession>A0AAD4N784</accession>
<feature type="compositionally biased region" description="Basic and acidic residues" evidence="2">
    <location>
        <begin position="796"/>
        <end position="807"/>
    </location>
</feature>
<feature type="compositionally biased region" description="Basic and acidic residues" evidence="2">
    <location>
        <begin position="499"/>
        <end position="508"/>
    </location>
</feature>
<feature type="region of interest" description="Disordered" evidence="2">
    <location>
        <begin position="1934"/>
        <end position="1997"/>
    </location>
</feature>
<evidence type="ECO:0000256" key="3">
    <source>
        <dbReference type="SAM" id="SignalP"/>
    </source>
</evidence>
<feature type="compositionally biased region" description="Basic residues" evidence="2">
    <location>
        <begin position="1953"/>
        <end position="1969"/>
    </location>
</feature>
<dbReference type="Gene3D" id="1.10.10.1940">
    <property type="match status" value="1"/>
</dbReference>
<feature type="compositionally biased region" description="Basic and acidic residues" evidence="2">
    <location>
        <begin position="693"/>
        <end position="716"/>
    </location>
</feature>
<evidence type="ECO:0000259" key="4">
    <source>
        <dbReference type="PROSITE" id="PS51670"/>
    </source>
</evidence>
<feature type="compositionally biased region" description="Gly residues" evidence="2">
    <location>
        <begin position="1651"/>
        <end position="1660"/>
    </location>
</feature>
<feature type="compositionally biased region" description="Polar residues" evidence="2">
    <location>
        <begin position="1092"/>
        <end position="1103"/>
    </location>
</feature>
<feature type="compositionally biased region" description="Polar residues" evidence="2">
    <location>
        <begin position="1816"/>
        <end position="1832"/>
    </location>
</feature>
<feature type="region of interest" description="Disordered" evidence="2">
    <location>
        <begin position="1280"/>
        <end position="1318"/>
    </location>
</feature>
<evidence type="ECO:0000256" key="2">
    <source>
        <dbReference type="SAM" id="MobiDB-lite"/>
    </source>
</evidence>
<dbReference type="Proteomes" id="UP001201812">
    <property type="component" value="Unassembled WGS sequence"/>
</dbReference>
<evidence type="ECO:0000313" key="6">
    <source>
        <dbReference type="Proteomes" id="UP001201812"/>
    </source>
</evidence>
<feature type="domain" description="ShKT" evidence="4">
    <location>
        <begin position="321"/>
        <end position="355"/>
    </location>
</feature>
<dbReference type="SMART" id="SM00254">
    <property type="entry name" value="ShKT"/>
    <property type="match status" value="4"/>
</dbReference>
<feature type="compositionally biased region" description="Basic and acidic residues" evidence="2">
    <location>
        <begin position="2071"/>
        <end position="2080"/>
    </location>
</feature>
<feature type="signal peptide" evidence="3">
    <location>
        <begin position="1"/>
        <end position="24"/>
    </location>
</feature>
<proteinExistence type="predicted"/>
<dbReference type="PROSITE" id="PS51670">
    <property type="entry name" value="SHKT"/>
    <property type="match status" value="1"/>
</dbReference>
<feature type="region of interest" description="Disordered" evidence="2">
    <location>
        <begin position="450"/>
        <end position="731"/>
    </location>
</feature>
<evidence type="ECO:0000256" key="1">
    <source>
        <dbReference type="PROSITE-ProRule" id="PRU01005"/>
    </source>
</evidence>
<feature type="compositionally biased region" description="Basic and acidic residues" evidence="2">
    <location>
        <begin position="1697"/>
        <end position="1708"/>
    </location>
</feature>
<keyword evidence="1" id="KW-1015">Disulfide bond</keyword>
<feature type="compositionally biased region" description="Basic and acidic residues" evidence="2">
    <location>
        <begin position="882"/>
        <end position="895"/>
    </location>
</feature>
<sequence>MRKTALYFLAPLLILLCYLQKCESRIESGKKVNDVNTDNSARKNDFVSSSEDEDFSASGFSEESEEDVSFSTDTESLSQNTKTAHQFGKRQPKAIDIMRKPFKLPAGMNSFAAPIFTRKRCQFDDGRLWPSATMCEDELGQEACESIFQHPADKEAKKGDEARSMLCHNPAMNDLVRRCARTCKVCCEVEKFSCVDSAAAIIDCSRHKDKCKDPSWHKIMRVACEHTCGLCDVDKCFDAAHGCHDLRHLCDHQIFGETMRQQCALTCRQCKQTTGKLVVEPLLPTTQGGKGVENATQKNDGTSSQQHKEILVVVRPGNETCEDKSPHCIMHRKMCHDYRYADLLMDRCAKTCKFCDENQASIPFVEVKEKKKNSKARKPLFSANTIDESLVESSEVSPKKRRFQRIRPLNVIGPAKFRNQRNSDEPVFTLSGELIPQSIRKVKVEPRYLGLPPIETKKPRKHHPELRSSAEEERESKPHAIFGRDVNLDGGKASSRTLEISKEPEKKGNLLNPNGLTFGLDGTQLAQKSEKSNKNDTVDDAGDSDDSESSDSGWISSSEEDQFEKNDDKPDGVINENAKEDLNTREKRSENNSDAGNFGKNDGEIGQIRDDEKSLGNDLQNESERKSSEVLHLKNQKPENNERETKSFILAGHAEDGQLDLETQEQTVATDKSEIDSKNQPTVGSLSGNSEDGTEKPEGTTDKTKTNEKEKDEIQPEKINIIQRDPHRGGRYGGFGGRYGGFGGRYGGFGGRYGGFGGYGSYSRSVSRENFWSQSASVSYSQSYSASYAADEPLEKEEKSETIDRNKLGGGEVQEEDESEANLEKSSGLNAPEENANEVLQKRQKRGNFSSAGRENGGPYSKHNGRMLRTEGGQFTINLPPKKSDKDLAKRSEKTAKRKRKPKSGRTVGDTQDDTKNAVEDDLEALIEEIDRKRNEEEQKASIIQPLAENRSQVGDNEDDTSNNVDGEKNSGFQHSDEESGSSKMEADTVSEDSNIDEIPKENDFKLAKNESMGGINKSENNSDEGNPIEKDDQDDNNSKPIDGHKPDDVMSKARARANRNKSTGTLVGIKEKSNANEKNTVDNADGEIENSESNKMDTSNSSDLRDDQVNSTKMSSNESNGPETLDSSQEFQIEELTVELFSDEDNQTNFSEDISDSTSRSKLRKGRYKHPKGTRRRHSKKDRHIFEAQQDQEIREATLQQIQTNLKFLIEQHEDRRNSKVDVSRIRPKEGSSKYAIVVEPRTGEINEDFDITPERRQLEFDRDELEYALVRRARSIDEPSNFGQSQSNQGSPVLADRSGLNLDESNFGGHNGPTLEYPAEQNVAEEHQEDEKDPFEQQGLQLQQKFGDLEATEKNGLQDLLVQSQFLNVVGEGDVNAITYDSAENSNLNQNIEPDQTQRNARILSRPEPIIRANINEFATNGFERSKDLDNFDHSNSSPGIQSPESSALRTSPESVLEVDNQTSEPDISDFPQYSSRNKADGEFSGLYSEGKSSENGLTRNRFELTSEKPNTVADIHLLRSLSNYHRGIFSKTQEGNQKQITGSQFSNLQGQNQGVNQKIKVQGTSGVNSRTVTPLSGLGQLQNLQHLNRSLLQGAHGGHRANTASATHLTNLVLGQQGLPQVLHQQGGWPTDYVDTLYMPWNGNAGANQGGNAGNQQGGKPRTSRWITSENSGKNGIYDDKNGLFSYTSIRKKHNDEKRQGKSDFSESNDEQDLNLAKEARATSEVNESELETPRRDKLSKDGLELFNLISSDFGTNLSKGDISDNIAENEDKETLKPFAAGEENTQLPTQSIRNVNKSRDVSKSAEYDFGTATTNVEHDSPATSNSSVGYLPKPGSHEEDALEEYFRQFPPPPPSNLETVNDDANKKTAKEENIFIQAGLRPPPLISNNDDEDDDSSTEEGEEEHENVERRPITAADLRAALADFLGEKAAAAKVPKLRRQNLEDIETKRKKNGKPAASKNKRKTQNQPLKNVAPHRFDGILRDSEGRPFTKGELDIRGAIEKIRRKYDVSSSSSATSIQEQDDSDQFLSDSHSNEGARSRKNLEKDIAKRFGNKRRKNYSSGSSEDENRKTSSLLAKEKQITSQLKEILHDLIGLKQSGYRDTDDRANRDLRRFLEARKKREKERQERIRKALLLREAESSDLYDIADSSVISSEENSRRKSNPRRSKRVLLIDNTRRGRYDPLTGGYIYDAGPAVVDVIGTSGVTSNSDRYGVVRSANGQVLPQVGGGPFAYGPRTPTRYNSSPQATTLFRPGVVVQAPRVTSGTAGNNVLLTTGGFTHVDVGTGFGPIAPELCKDYYP</sequence>
<feature type="compositionally biased region" description="Basic and acidic residues" evidence="2">
    <location>
        <begin position="929"/>
        <end position="940"/>
    </location>
</feature>
<feature type="region of interest" description="Disordered" evidence="2">
    <location>
        <begin position="2010"/>
        <end position="2080"/>
    </location>
</feature>
<dbReference type="PANTHER" id="PTHR21724:SF109">
    <property type="entry name" value="SHKT DOMAIN-CONTAINING PROTEIN"/>
    <property type="match status" value="1"/>
</dbReference>
<reference evidence="5" key="1">
    <citation type="submission" date="2022-01" db="EMBL/GenBank/DDBJ databases">
        <title>Genome Sequence Resource for Two Populations of Ditylenchus destructor, the Migratory Endoparasitic Phytonematode.</title>
        <authorList>
            <person name="Zhang H."/>
            <person name="Lin R."/>
            <person name="Xie B."/>
        </authorList>
    </citation>
    <scope>NUCLEOTIDE SEQUENCE</scope>
    <source>
        <strain evidence="5">BazhouSP</strain>
    </source>
</reference>
<dbReference type="PANTHER" id="PTHR21724">
    <property type="entry name" value="SHKT DOMAIN-CONTAINING PROTEIN"/>
    <property type="match status" value="1"/>
</dbReference>
<dbReference type="InterPro" id="IPR003582">
    <property type="entry name" value="ShKT_dom"/>
</dbReference>
<feature type="compositionally biased region" description="Polar residues" evidence="2">
    <location>
        <begin position="1110"/>
        <end position="1132"/>
    </location>
</feature>
<feature type="compositionally biased region" description="Basic and acidic residues" evidence="2">
    <location>
        <begin position="1042"/>
        <end position="1052"/>
    </location>
</feature>
<feature type="compositionally biased region" description="Low complexity" evidence="2">
    <location>
        <begin position="1282"/>
        <end position="1293"/>
    </location>
</feature>
<feature type="compositionally biased region" description="Basic and acidic residues" evidence="2">
    <location>
        <begin position="1980"/>
        <end position="1997"/>
    </location>
</feature>
<feature type="compositionally biased region" description="Basic residues" evidence="2">
    <location>
        <begin position="1162"/>
        <end position="1184"/>
    </location>
</feature>
<feature type="region of interest" description="Disordered" evidence="2">
    <location>
        <begin position="782"/>
        <end position="1184"/>
    </location>
</feature>
<keyword evidence="3" id="KW-0732">Signal</keyword>
<name>A0AAD4N784_9BILA</name>
<dbReference type="EMBL" id="JAKKPZ010000007">
    <property type="protein sequence ID" value="KAI1719114.1"/>
    <property type="molecule type" value="Genomic_DNA"/>
</dbReference>
<feature type="compositionally biased region" description="Polar residues" evidence="2">
    <location>
        <begin position="1148"/>
        <end position="1161"/>
    </location>
</feature>
<feature type="region of interest" description="Disordered" evidence="2">
    <location>
        <begin position="1695"/>
        <end position="1740"/>
    </location>
</feature>
<feature type="compositionally biased region" description="Basic and acidic residues" evidence="2">
    <location>
        <begin position="622"/>
        <end position="646"/>
    </location>
</feature>
<protein>
    <recommendedName>
        <fullName evidence="4">ShKT domain-containing protein</fullName>
    </recommendedName>
</protein>
<feature type="region of interest" description="Disordered" evidence="2">
    <location>
        <begin position="1428"/>
        <end position="1507"/>
    </location>
</feature>
<feature type="region of interest" description="Disordered" evidence="2">
    <location>
        <begin position="1648"/>
        <end position="1677"/>
    </location>
</feature>
<feature type="compositionally biased region" description="Acidic residues" evidence="2">
    <location>
        <begin position="1133"/>
        <end position="1147"/>
    </location>
</feature>
<feature type="compositionally biased region" description="Basic and acidic residues" evidence="2">
    <location>
        <begin position="601"/>
        <end position="615"/>
    </location>
</feature>
<feature type="compositionally biased region" description="Basic and acidic residues" evidence="2">
    <location>
        <begin position="1867"/>
        <end position="1877"/>
    </location>
</feature>
<feature type="region of interest" description="Disordered" evidence="2">
    <location>
        <begin position="30"/>
        <end position="90"/>
    </location>
</feature>
<comment type="caution">
    <text evidence="1">Lacks conserved residue(s) required for the propagation of feature annotation.</text>
</comment>
<feature type="compositionally biased region" description="Basic and acidic residues" evidence="2">
    <location>
        <begin position="563"/>
        <end position="591"/>
    </location>
</feature>
<feature type="region of interest" description="Disordered" evidence="2">
    <location>
        <begin position="1816"/>
        <end position="1918"/>
    </location>
</feature>
<gene>
    <name evidence="5" type="ORF">DdX_06240</name>
</gene>
<feature type="chain" id="PRO_5041946968" description="ShKT domain-containing protein" evidence="3">
    <location>
        <begin position="25"/>
        <end position="2305"/>
    </location>
</feature>
<feature type="disulfide bond" evidence="1">
    <location>
        <begin position="321"/>
        <end position="355"/>
    </location>
</feature>
<feature type="compositionally biased region" description="Polar residues" evidence="2">
    <location>
        <begin position="1436"/>
        <end position="1479"/>
    </location>
</feature>